<keyword evidence="1" id="KW-0378">Hydrolase</keyword>
<feature type="domain" description="Peptidase S9 prolyl oligopeptidase catalytic" evidence="4">
    <location>
        <begin position="701"/>
        <end position="900"/>
    </location>
</feature>
<dbReference type="KEGG" id="fuv:JR347_05575"/>
<gene>
    <name evidence="5" type="ORF">JR347_05575</name>
</gene>
<evidence type="ECO:0000256" key="2">
    <source>
        <dbReference type="SAM" id="MobiDB-lite"/>
    </source>
</evidence>
<feature type="signal peptide" evidence="3">
    <location>
        <begin position="1"/>
        <end position="17"/>
    </location>
</feature>
<protein>
    <submittedName>
        <fullName evidence="5">S9 family peptidase</fullName>
    </submittedName>
</protein>
<evidence type="ECO:0000313" key="6">
    <source>
        <dbReference type="Proteomes" id="UP000662783"/>
    </source>
</evidence>
<dbReference type="Pfam" id="PF00326">
    <property type="entry name" value="Peptidase_S9"/>
    <property type="match status" value="1"/>
</dbReference>
<organism evidence="5 6">
    <name type="scientific">Fulvivirga lutea</name>
    <dbReference type="NCBI Taxonomy" id="2810512"/>
    <lineage>
        <taxon>Bacteria</taxon>
        <taxon>Pseudomonadati</taxon>
        <taxon>Bacteroidota</taxon>
        <taxon>Cytophagia</taxon>
        <taxon>Cytophagales</taxon>
        <taxon>Fulvivirgaceae</taxon>
        <taxon>Fulvivirga</taxon>
    </lineage>
</organism>
<dbReference type="InterPro" id="IPR001375">
    <property type="entry name" value="Peptidase_S9_cat"/>
</dbReference>
<sequence>MRFLVAGLLIWSFNAVAQNKTLTHDDFDRWNQINSSQISPDGELIVYELQPGKGDGSLHITSPNGKNLLDVPRGEGAKISWDSKYVVFKIKPQHADVIELRRKKTDEDKMPKDSLGIYDVAKKELTKIARVRGFDLPKESTGMLAYYLEQELPAKDDKSDTTKKKEEPKPSKAVSKDNGFHLVIRSLNSGTRDTLEYITDHQLAKRSNNFIYHTSGKDSTILEGVYYYDFANKTSRPLCRTKGKYKQLAIAEDGLQVAFLSDLDTTKALIRDFELRHWNMGKDSAMVIAKKGTEGIPSDWLVSEHGKLNFSESGSRLFFGTAPAPAVQDTTLLPEEIIQVEVWNYKNSRLHTQQNMELDDDKKKSYLAYFDTLGEKIIQLGSKEIPDVSIANHGESEYALGSSYLPYLKNISWDGFPLRYDIYSIDVATGKATLAKKDLLGEPGLSAEGNYLYWFNAADTTWNSYHNESGKSFVLTKDIPVTLADEENDYPNYPDQYGAAGWTKGDQHFLVYDRFDIWKLDPQSNAHPVNITNGRSNQIEYRFEDLDKDEAAIDPSTMVLHTFNESTKDEGYAIMKNFEAPKQAIQKAAKFTNLKKAKNAETLTYQMGNHQTFYDVRATNLSFKKPIQISDANPQQKDYAWGTVELVSWTTPDSLPLQGLVYKPANFDPNKKYPMIVNFYRLSSDDLHDHWGVFPHRSTVNAAFYANRGYVVFNPDVRYEVGNPGKSALNCVVSGTKYMIDQGYVDEDKIGLQGHSWGGYQISYIITQTDMFACAEAGAVVSNMISAYGGIRWWTGLSRMFQYEHGQSRIGATLWEKPDLYIENSPIFYADKVNTPLLLLHNDADGHVPWYQGIEYYVALRRLNKPVWMLNYKGEPHWPTKWENKRDFNIRMNQFFDHYLMDKPMPQWMAEGIPATEVGINKGLELVKE</sequence>
<dbReference type="Gene3D" id="3.40.50.1820">
    <property type="entry name" value="alpha/beta hydrolase"/>
    <property type="match status" value="1"/>
</dbReference>
<name>A0A974WI34_9BACT</name>
<dbReference type="GO" id="GO:0004252">
    <property type="term" value="F:serine-type endopeptidase activity"/>
    <property type="evidence" value="ECO:0007669"/>
    <property type="project" value="TreeGrafter"/>
</dbReference>
<keyword evidence="3" id="KW-0732">Signal</keyword>
<keyword evidence="6" id="KW-1185">Reference proteome</keyword>
<dbReference type="AlphaFoldDB" id="A0A974WI34"/>
<accession>A0A974WI34</accession>
<proteinExistence type="predicted"/>
<evidence type="ECO:0000256" key="3">
    <source>
        <dbReference type="SAM" id="SignalP"/>
    </source>
</evidence>
<dbReference type="PANTHER" id="PTHR42776:SF4">
    <property type="entry name" value="ACYLAMINO-ACID-RELEASING ENZYME"/>
    <property type="match status" value="1"/>
</dbReference>
<dbReference type="GO" id="GO:0006508">
    <property type="term" value="P:proteolysis"/>
    <property type="evidence" value="ECO:0007669"/>
    <property type="project" value="InterPro"/>
</dbReference>
<dbReference type="PANTHER" id="PTHR42776">
    <property type="entry name" value="SERINE PEPTIDASE S9 FAMILY MEMBER"/>
    <property type="match status" value="1"/>
</dbReference>
<evidence type="ECO:0000313" key="5">
    <source>
        <dbReference type="EMBL" id="QSE98550.1"/>
    </source>
</evidence>
<dbReference type="Proteomes" id="UP000662783">
    <property type="component" value="Chromosome"/>
</dbReference>
<dbReference type="InterPro" id="IPR029058">
    <property type="entry name" value="AB_hydrolase_fold"/>
</dbReference>
<dbReference type="RefSeq" id="WP_205723064.1">
    <property type="nucleotide sequence ID" value="NZ_CP070608.1"/>
</dbReference>
<feature type="region of interest" description="Disordered" evidence="2">
    <location>
        <begin position="155"/>
        <end position="174"/>
    </location>
</feature>
<evidence type="ECO:0000259" key="4">
    <source>
        <dbReference type="Pfam" id="PF00326"/>
    </source>
</evidence>
<feature type="chain" id="PRO_5037179530" evidence="3">
    <location>
        <begin position="18"/>
        <end position="929"/>
    </location>
</feature>
<dbReference type="SUPFAM" id="SSF82171">
    <property type="entry name" value="DPP6 N-terminal domain-like"/>
    <property type="match status" value="1"/>
</dbReference>
<reference evidence="5" key="1">
    <citation type="submission" date="2021-02" db="EMBL/GenBank/DDBJ databases">
        <title>Fulvivirga sp. S481 isolated from sea water.</title>
        <authorList>
            <person name="Bae S.S."/>
            <person name="Baek K."/>
        </authorList>
    </citation>
    <scope>NUCLEOTIDE SEQUENCE</scope>
    <source>
        <strain evidence="5">S481</strain>
    </source>
</reference>
<dbReference type="SUPFAM" id="SSF53474">
    <property type="entry name" value="alpha/beta-Hydrolases"/>
    <property type="match status" value="1"/>
</dbReference>
<evidence type="ECO:0000256" key="1">
    <source>
        <dbReference type="ARBA" id="ARBA00022801"/>
    </source>
</evidence>
<dbReference type="EMBL" id="CP070608">
    <property type="protein sequence ID" value="QSE98550.1"/>
    <property type="molecule type" value="Genomic_DNA"/>
</dbReference>